<dbReference type="InterPro" id="IPR004839">
    <property type="entry name" value="Aminotransferase_I/II_large"/>
</dbReference>
<dbReference type="GO" id="GO:1901605">
    <property type="term" value="P:alpha-amino acid metabolic process"/>
    <property type="evidence" value="ECO:0007669"/>
    <property type="project" value="TreeGrafter"/>
</dbReference>
<evidence type="ECO:0000313" key="7">
    <source>
        <dbReference type="Proteomes" id="UP000192343"/>
    </source>
</evidence>
<organism evidence="6 7">
    <name type="scientific">Marispirochaeta aestuarii</name>
    <dbReference type="NCBI Taxonomy" id="1963862"/>
    <lineage>
        <taxon>Bacteria</taxon>
        <taxon>Pseudomonadati</taxon>
        <taxon>Spirochaetota</taxon>
        <taxon>Spirochaetia</taxon>
        <taxon>Spirochaetales</taxon>
        <taxon>Spirochaetaceae</taxon>
        <taxon>Marispirochaeta</taxon>
    </lineage>
</organism>
<sequence length="419" mass="46764">MKYPLSRFGTKFTSPSGISGLMKDMGEALQTDEKVYMLGGGNPAHIPEVNALWRERMEHILSNGSEYERMVANYDTPQGKESFLKALSGMLNREYGWKIGPENIAITNGSQSAFFCLLNMFGGTDESGKMRKILFPLLPEYIGYADQAIEEGIFTARKPRIEELPGNRFKYHPDLDNLEIGPDIGAVCVSRPTNPTGNVITDQELAVLSERTAEKGIPLIVDNAYGAPFPNIIFTDANLIWDEHIILSMSLSKIGLPASRTGIIVASAEIIEALSGVNAILSLANSSIGQVITAPLLENGELLRLSSEVVRPFYLKKSRETMKLMDEAFAGLPYSIHVSEGSIFLWLWFKDLPVSSIELYRRLKKRNVLVIPGSYFFFGNDDPWPHRDQCLRVSYAQNSEDVRRGIEIMAEELRLIYGI</sequence>
<dbReference type="OrthoDB" id="5889947at2"/>
<proteinExistence type="predicted"/>
<comment type="caution">
    <text evidence="6">The sequence shown here is derived from an EMBL/GenBank/DDBJ whole genome shotgun (WGS) entry which is preliminary data.</text>
</comment>
<dbReference type="RefSeq" id="WP_083052067.1">
    <property type="nucleotide sequence ID" value="NZ_CAXXQO010000003.1"/>
</dbReference>
<keyword evidence="6" id="KW-0670">Pyruvate</keyword>
<dbReference type="PANTHER" id="PTHR42790:SF4">
    <property type="entry name" value="VALINE--PYRUVATE AMINOTRANSFERASE"/>
    <property type="match status" value="1"/>
</dbReference>
<dbReference type="GO" id="GO:0030170">
    <property type="term" value="F:pyridoxal phosphate binding"/>
    <property type="evidence" value="ECO:0007669"/>
    <property type="project" value="InterPro"/>
</dbReference>
<dbReference type="GO" id="GO:0005829">
    <property type="term" value="C:cytosol"/>
    <property type="evidence" value="ECO:0007669"/>
    <property type="project" value="TreeGrafter"/>
</dbReference>
<dbReference type="GO" id="GO:0009042">
    <property type="term" value="F:valine-pyruvate transaminase activity"/>
    <property type="evidence" value="ECO:0007669"/>
    <property type="project" value="TreeGrafter"/>
</dbReference>
<evidence type="ECO:0000256" key="2">
    <source>
        <dbReference type="ARBA" id="ARBA00022576"/>
    </source>
</evidence>
<evidence type="ECO:0000256" key="3">
    <source>
        <dbReference type="ARBA" id="ARBA00022679"/>
    </source>
</evidence>
<dbReference type="InterPro" id="IPR015421">
    <property type="entry name" value="PyrdxlP-dep_Trfase_major"/>
</dbReference>
<protein>
    <submittedName>
        <fullName evidence="6">Valine--pyruvate transaminase</fullName>
    </submittedName>
</protein>
<dbReference type="Proteomes" id="UP000192343">
    <property type="component" value="Unassembled WGS sequence"/>
</dbReference>
<dbReference type="STRING" id="1963862.B4O97_15085"/>
<accession>A0A1Y1RV03</accession>
<dbReference type="NCBIfam" id="NF006964">
    <property type="entry name" value="PRK09440.1-2"/>
    <property type="match status" value="1"/>
</dbReference>
<dbReference type="InterPro" id="IPR015424">
    <property type="entry name" value="PyrdxlP-dep_Trfase"/>
</dbReference>
<comment type="cofactor">
    <cofactor evidence="1">
        <name>pyridoxal 5'-phosphate</name>
        <dbReference type="ChEBI" id="CHEBI:597326"/>
    </cofactor>
</comment>
<dbReference type="InterPro" id="IPR050859">
    <property type="entry name" value="Class-I_PLP-dep_aminotransf"/>
</dbReference>
<dbReference type="NCBIfam" id="NF006967">
    <property type="entry name" value="PRK09440.1-5"/>
    <property type="match status" value="1"/>
</dbReference>
<dbReference type="Gene3D" id="3.40.640.10">
    <property type="entry name" value="Type I PLP-dependent aspartate aminotransferase-like (Major domain)"/>
    <property type="match status" value="1"/>
</dbReference>
<reference evidence="6 7" key="1">
    <citation type="submission" date="2017-03" db="EMBL/GenBank/DDBJ databases">
        <title>Draft Genome sequence of Marispirochaeta sp. strain JC444.</title>
        <authorList>
            <person name="Shivani Y."/>
            <person name="Subhash Y."/>
            <person name="Sasikala C."/>
            <person name="Ramana C."/>
        </authorList>
    </citation>
    <scope>NUCLEOTIDE SEQUENCE [LARGE SCALE GENOMIC DNA]</scope>
    <source>
        <strain evidence="6 7">JC444</strain>
    </source>
</reference>
<evidence type="ECO:0000256" key="1">
    <source>
        <dbReference type="ARBA" id="ARBA00001933"/>
    </source>
</evidence>
<dbReference type="CDD" id="cd00609">
    <property type="entry name" value="AAT_like"/>
    <property type="match status" value="1"/>
</dbReference>
<evidence type="ECO:0000313" key="6">
    <source>
        <dbReference type="EMBL" id="ORC32972.1"/>
    </source>
</evidence>
<dbReference type="AlphaFoldDB" id="A0A1Y1RV03"/>
<name>A0A1Y1RV03_9SPIO</name>
<keyword evidence="4" id="KW-0663">Pyridoxal phosphate</keyword>
<keyword evidence="2" id="KW-0032">Aminotransferase</keyword>
<gene>
    <name evidence="6" type="ORF">B4O97_15085</name>
</gene>
<keyword evidence="3" id="KW-0808">Transferase</keyword>
<evidence type="ECO:0000256" key="4">
    <source>
        <dbReference type="ARBA" id="ARBA00022898"/>
    </source>
</evidence>
<dbReference type="Pfam" id="PF00155">
    <property type="entry name" value="Aminotran_1_2"/>
    <property type="match status" value="1"/>
</dbReference>
<dbReference type="EMBL" id="MWQY01000018">
    <property type="protein sequence ID" value="ORC32972.1"/>
    <property type="molecule type" value="Genomic_DNA"/>
</dbReference>
<evidence type="ECO:0000259" key="5">
    <source>
        <dbReference type="Pfam" id="PF00155"/>
    </source>
</evidence>
<dbReference type="PANTHER" id="PTHR42790">
    <property type="entry name" value="AMINOTRANSFERASE"/>
    <property type="match status" value="1"/>
</dbReference>
<feature type="domain" description="Aminotransferase class I/classII large" evidence="5">
    <location>
        <begin position="67"/>
        <end position="407"/>
    </location>
</feature>
<dbReference type="SUPFAM" id="SSF53383">
    <property type="entry name" value="PLP-dependent transferases"/>
    <property type="match status" value="1"/>
</dbReference>
<keyword evidence="7" id="KW-1185">Reference proteome</keyword>